<accession>A0A150GHJ7</accession>
<feature type="region of interest" description="Disordered" evidence="3">
    <location>
        <begin position="181"/>
        <end position="217"/>
    </location>
</feature>
<dbReference type="EMBL" id="LSYV01000023">
    <property type="protein sequence ID" value="KXZ49322.1"/>
    <property type="molecule type" value="Genomic_DNA"/>
</dbReference>
<name>A0A150GHJ7_GONPE</name>
<evidence type="ECO:0000256" key="3">
    <source>
        <dbReference type="SAM" id="MobiDB-lite"/>
    </source>
</evidence>
<evidence type="ECO:0000256" key="1">
    <source>
        <dbReference type="ARBA" id="ARBA00006190"/>
    </source>
</evidence>
<dbReference type="GO" id="GO:0005771">
    <property type="term" value="C:multivesicular body"/>
    <property type="evidence" value="ECO:0007669"/>
    <property type="project" value="TreeGrafter"/>
</dbReference>
<dbReference type="AlphaFoldDB" id="A0A150GHJ7"/>
<gene>
    <name evidence="4" type="ORF">GPECTOR_22g916</name>
</gene>
<feature type="compositionally biased region" description="Basic and acidic residues" evidence="3">
    <location>
        <begin position="204"/>
        <end position="217"/>
    </location>
</feature>
<dbReference type="Gene3D" id="6.10.250.1710">
    <property type="match status" value="1"/>
</dbReference>
<protein>
    <submittedName>
        <fullName evidence="4">Uncharacterized protein</fullName>
    </submittedName>
</protein>
<keyword evidence="5" id="KW-1185">Reference proteome</keyword>
<comment type="caution">
    <text evidence="4">The sequence shown here is derived from an EMBL/GenBank/DDBJ whole genome shotgun (WGS) entry which is preliminary data.</text>
</comment>
<comment type="similarity">
    <text evidence="1">Belongs to the SNF7 family.</text>
</comment>
<dbReference type="GO" id="GO:0032511">
    <property type="term" value="P:late endosome to vacuole transport via multivesicular body sorting pathway"/>
    <property type="evidence" value="ECO:0007669"/>
    <property type="project" value="TreeGrafter"/>
</dbReference>
<dbReference type="PANTHER" id="PTHR22761:SF12">
    <property type="entry name" value="CHARGED MULTIVESICULAR BODY PROTEIN 5"/>
    <property type="match status" value="1"/>
</dbReference>
<dbReference type="PANTHER" id="PTHR22761">
    <property type="entry name" value="CHARGED MULTIVESICULAR BODY PROTEIN"/>
    <property type="match status" value="1"/>
</dbReference>
<dbReference type="Proteomes" id="UP000075714">
    <property type="component" value="Unassembled WGS sequence"/>
</dbReference>
<keyword evidence="2" id="KW-0175">Coiled coil</keyword>
<dbReference type="InterPro" id="IPR005024">
    <property type="entry name" value="Snf7_fam"/>
</dbReference>
<proteinExistence type="inferred from homology"/>
<dbReference type="OrthoDB" id="3973241at2759"/>
<evidence type="ECO:0000313" key="4">
    <source>
        <dbReference type="EMBL" id="KXZ49322.1"/>
    </source>
</evidence>
<dbReference type="Pfam" id="PF03357">
    <property type="entry name" value="Snf7"/>
    <property type="match status" value="1"/>
</dbReference>
<organism evidence="4 5">
    <name type="scientific">Gonium pectorale</name>
    <name type="common">Green alga</name>
    <dbReference type="NCBI Taxonomy" id="33097"/>
    <lineage>
        <taxon>Eukaryota</taxon>
        <taxon>Viridiplantae</taxon>
        <taxon>Chlorophyta</taxon>
        <taxon>core chlorophytes</taxon>
        <taxon>Chlorophyceae</taxon>
        <taxon>CS clade</taxon>
        <taxon>Chlamydomonadales</taxon>
        <taxon>Volvocaceae</taxon>
        <taxon>Gonium</taxon>
    </lineage>
</organism>
<dbReference type="STRING" id="33097.A0A150GHJ7"/>
<reference evidence="5" key="1">
    <citation type="journal article" date="2016" name="Nat. Commun.">
        <title>The Gonium pectorale genome demonstrates co-option of cell cycle regulation during the evolution of multicellularity.</title>
        <authorList>
            <person name="Hanschen E.R."/>
            <person name="Marriage T.N."/>
            <person name="Ferris P.J."/>
            <person name="Hamaji T."/>
            <person name="Toyoda A."/>
            <person name="Fujiyama A."/>
            <person name="Neme R."/>
            <person name="Noguchi H."/>
            <person name="Minakuchi Y."/>
            <person name="Suzuki M."/>
            <person name="Kawai-Toyooka H."/>
            <person name="Smith D.R."/>
            <person name="Sparks H."/>
            <person name="Anderson J."/>
            <person name="Bakaric R."/>
            <person name="Luria V."/>
            <person name="Karger A."/>
            <person name="Kirschner M.W."/>
            <person name="Durand P.M."/>
            <person name="Michod R.E."/>
            <person name="Nozaki H."/>
            <person name="Olson B.J."/>
        </authorList>
    </citation>
    <scope>NUCLEOTIDE SEQUENCE [LARGE SCALE GENOMIC DNA]</scope>
    <source>
        <strain evidence="5">NIES-2863</strain>
    </source>
</reference>
<sequence length="217" mass="24707">MRRIFGAKKPEAPVPTLDETTDRLDTRGAKADEKIKALDEQLARYKEQIKKTRPGPAQDAIKRRAMQVLKQRKLYESQREQLYNQQYNLEQTRFTVDSVKDTVTSVQALKAASKEMKTAFKKNKELDISYIENMQDEMFDMMDMANEINEAMGRSYAVPDDVDESDLMAELDALEADLAVEDAGKEGPSYLQEPEIDLPAAPTKEAEKPAEEQPLRT</sequence>
<dbReference type="Gene3D" id="1.10.287.1060">
    <property type="entry name" value="ESAT-6-like"/>
    <property type="match status" value="1"/>
</dbReference>
<evidence type="ECO:0000313" key="5">
    <source>
        <dbReference type="Proteomes" id="UP000075714"/>
    </source>
</evidence>
<evidence type="ECO:0000256" key="2">
    <source>
        <dbReference type="ARBA" id="ARBA00023054"/>
    </source>
</evidence>
<dbReference type="GO" id="GO:0006900">
    <property type="term" value="P:vesicle budding from membrane"/>
    <property type="evidence" value="ECO:0007669"/>
    <property type="project" value="TreeGrafter"/>
</dbReference>